<sequence>MRFQTPLIPAILLRRYKRFLSECRLEDGREVVAHVANPGSMLGLAEPGQRIWLELNDDPRKKLDWAWRLVELPDGHFVGVDTGVPNRLLRRALAAGAVPGLEGYEKVRPEVRFGERSRVDFLLTDPMRRAAYVEVKSVTLSRQEGLAEFPDSVTSRGARHLAELEAMVAQGHRAVMLYVLQRTDCDRFAVAADLDPAYSAAFARAREAGVEALCIGCRLSPDGIALAGRVACLP</sequence>
<dbReference type="CDD" id="cd22359">
    <property type="entry name" value="SfsA-like_bacterial"/>
    <property type="match status" value="1"/>
</dbReference>
<evidence type="ECO:0000259" key="2">
    <source>
        <dbReference type="Pfam" id="PF03749"/>
    </source>
</evidence>
<evidence type="ECO:0000256" key="1">
    <source>
        <dbReference type="HAMAP-Rule" id="MF_00095"/>
    </source>
</evidence>
<reference evidence="4 5" key="1">
    <citation type="submission" date="2015-12" db="EMBL/GenBank/DDBJ databases">
        <authorList>
            <person name="Shamseldin A."/>
            <person name="Moawad H."/>
            <person name="Abd El-Rahim W.M."/>
            <person name="Sadowsky M.J."/>
        </authorList>
    </citation>
    <scope>NUCLEOTIDE SEQUENCE [LARGE SCALE GENOMIC DNA]</scope>
    <source>
        <strain evidence="4 5">SJ5A-1</strain>
    </source>
</reference>
<dbReference type="Pfam" id="PF17746">
    <property type="entry name" value="SfsA_N"/>
    <property type="match status" value="1"/>
</dbReference>
<dbReference type="STRING" id="1685382.AVJ23_11270"/>
<keyword evidence="5" id="KW-1185">Reference proteome</keyword>
<proteinExistence type="inferred from homology"/>
<dbReference type="PANTHER" id="PTHR30545">
    <property type="entry name" value="SUGAR FERMENTATION STIMULATION PROTEIN A"/>
    <property type="match status" value="1"/>
</dbReference>
<dbReference type="OrthoDB" id="9802365at2"/>
<name>A0A0W7WJI9_9RHOB</name>
<dbReference type="AlphaFoldDB" id="A0A0W7WJI9"/>
<dbReference type="Gene3D" id="2.40.50.580">
    <property type="match status" value="1"/>
</dbReference>
<protein>
    <recommendedName>
        <fullName evidence="1">Sugar fermentation stimulation protein homolog</fullName>
    </recommendedName>
</protein>
<feature type="domain" description="Sugar fermentation stimulation protein C-terminal" evidence="2">
    <location>
        <begin position="84"/>
        <end position="222"/>
    </location>
</feature>
<dbReference type="HAMAP" id="MF_00095">
    <property type="entry name" value="SfsA"/>
    <property type="match status" value="1"/>
</dbReference>
<gene>
    <name evidence="1" type="primary">sfsA</name>
    <name evidence="4" type="ORF">AVJ23_11270</name>
</gene>
<dbReference type="EMBL" id="LPXO01000006">
    <property type="protein sequence ID" value="KUF10689.1"/>
    <property type="molecule type" value="Genomic_DNA"/>
</dbReference>
<dbReference type="Pfam" id="PF03749">
    <property type="entry name" value="SfsA"/>
    <property type="match status" value="1"/>
</dbReference>
<comment type="similarity">
    <text evidence="1">Belongs to the SfsA family.</text>
</comment>
<dbReference type="Gene3D" id="3.40.1350.60">
    <property type="match status" value="1"/>
</dbReference>
<evidence type="ECO:0000313" key="4">
    <source>
        <dbReference type="EMBL" id="KUF10689.1"/>
    </source>
</evidence>
<dbReference type="InterPro" id="IPR005224">
    <property type="entry name" value="SfsA"/>
</dbReference>
<dbReference type="NCBIfam" id="TIGR00230">
    <property type="entry name" value="sfsA"/>
    <property type="match status" value="1"/>
</dbReference>
<organism evidence="4 5">
    <name type="scientific">Pseudoponticoccus marisrubri</name>
    <dbReference type="NCBI Taxonomy" id="1685382"/>
    <lineage>
        <taxon>Bacteria</taxon>
        <taxon>Pseudomonadati</taxon>
        <taxon>Pseudomonadota</taxon>
        <taxon>Alphaproteobacteria</taxon>
        <taxon>Rhodobacterales</taxon>
        <taxon>Roseobacteraceae</taxon>
        <taxon>Pseudoponticoccus</taxon>
    </lineage>
</organism>
<dbReference type="Proteomes" id="UP000054396">
    <property type="component" value="Unassembled WGS sequence"/>
</dbReference>
<dbReference type="RefSeq" id="WP_058862528.1">
    <property type="nucleotide sequence ID" value="NZ_LPXO01000006.1"/>
</dbReference>
<evidence type="ECO:0000259" key="3">
    <source>
        <dbReference type="Pfam" id="PF17746"/>
    </source>
</evidence>
<dbReference type="GO" id="GO:0003677">
    <property type="term" value="F:DNA binding"/>
    <property type="evidence" value="ECO:0007669"/>
    <property type="project" value="InterPro"/>
</dbReference>
<accession>A0A0W7WJI9</accession>
<evidence type="ECO:0000313" key="5">
    <source>
        <dbReference type="Proteomes" id="UP000054396"/>
    </source>
</evidence>
<dbReference type="InterPro" id="IPR041465">
    <property type="entry name" value="SfsA_N"/>
</dbReference>
<feature type="domain" description="SfsA N-terminal OB" evidence="3">
    <location>
        <begin position="13"/>
        <end position="80"/>
    </location>
</feature>
<comment type="caution">
    <text evidence="4">The sequence shown here is derived from an EMBL/GenBank/DDBJ whole genome shotgun (WGS) entry which is preliminary data.</text>
</comment>
<dbReference type="PANTHER" id="PTHR30545:SF2">
    <property type="entry name" value="SUGAR FERMENTATION STIMULATION PROTEIN A"/>
    <property type="match status" value="1"/>
</dbReference>
<dbReference type="InterPro" id="IPR040452">
    <property type="entry name" value="SfsA_C"/>
</dbReference>